<comment type="caution">
    <text evidence="3">The sequence shown here is derived from an EMBL/GenBank/DDBJ whole genome shotgun (WGS) entry which is preliminary data.</text>
</comment>
<organism evidence="3 4">
    <name type="scientific">Xylaria grammica</name>
    <dbReference type="NCBI Taxonomy" id="363999"/>
    <lineage>
        <taxon>Eukaryota</taxon>
        <taxon>Fungi</taxon>
        <taxon>Dikarya</taxon>
        <taxon>Ascomycota</taxon>
        <taxon>Pezizomycotina</taxon>
        <taxon>Sordariomycetes</taxon>
        <taxon>Xylariomycetidae</taxon>
        <taxon>Xylariales</taxon>
        <taxon>Xylariaceae</taxon>
        <taxon>Xylaria</taxon>
    </lineage>
</organism>
<reference evidence="3 4" key="1">
    <citation type="submission" date="2018-12" db="EMBL/GenBank/DDBJ databases">
        <title>Draft genome sequence of Xylaria grammica IHI A82.</title>
        <authorList>
            <person name="Buettner E."/>
            <person name="Kellner H."/>
        </authorList>
    </citation>
    <scope>NUCLEOTIDE SEQUENCE [LARGE SCALE GENOMIC DNA]</scope>
    <source>
        <strain evidence="3 4">IHI A82</strain>
    </source>
</reference>
<feature type="compositionally biased region" description="Basic and acidic residues" evidence="2">
    <location>
        <begin position="9"/>
        <end position="41"/>
    </location>
</feature>
<accession>A0A439CZI3</accession>
<evidence type="ECO:0000256" key="2">
    <source>
        <dbReference type="SAM" id="MobiDB-lite"/>
    </source>
</evidence>
<feature type="coiled-coil region" evidence="1">
    <location>
        <begin position="134"/>
        <end position="175"/>
    </location>
</feature>
<evidence type="ECO:0000313" key="4">
    <source>
        <dbReference type="Proteomes" id="UP000286045"/>
    </source>
</evidence>
<feature type="compositionally biased region" description="Basic and acidic residues" evidence="2">
    <location>
        <begin position="398"/>
        <end position="409"/>
    </location>
</feature>
<name>A0A439CZI3_9PEZI</name>
<dbReference type="Proteomes" id="UP000286045">
    <property type="component" value="Unassembled WGS sequence"/>
</dbReference>
<feature type="compositionally biased region" description="Polar residues" evidence="2">
    <location>
        <begin position="45"/>
        <end position="63"/>
    </location>
</feature>
<protein>
    <submittedName>
        <fullName evidence="3">Uncharacterized protein</fullName>
    </submittedName>
</protein>
<keyword evidence="1" id="KW-0175">Coiled coil</keyword>
<gene>
    <name evidence="3" type="ORF">EKO27_g7707</name>
</gene>
<feature type="region of interest" description="Disordered" evidence="2">
    <location>
        <begin position="387"/>
        <end position="450"/>
    </location>
</feature>
<evidence type="ECO:0000313" key="3">
    <source>
        <dbReference type="EMBL" id="RWA07401.1"/>
    </source>
</evidence>
<dbReference type="AlphaFoldDB" id="A0A439CZI3"/>
<evidence type="ECO:0000256" key="1">
    <source>
        <dbReference type="SAM" id="Coils"/>
    </source>
</evidence>
<dbReference type="STRING" id="363999.A0A439CZI3"/>
<dbReference type="EMBL" id="RYZI01000261">
    <property type="protein sequence ID" value="RWA07401.1"/>
    <property type="molecule type" value="Genomic_DNA"/>
</dbReference>
<feature type="region of interest" description="Disordered" evidence="2">
    <location>
        <begin position="1"/>
        <end position="63"/>
    </location>
</feature>
<keyword evidence="4" id="KW-1185">Reference proteome</keyword>
<sequence length="450" mass="49826">MESAKRKRPGDGRNDSGRDTLGHVDKKMADSKEKDYIHQHEPSIAFSSGGNTQASPQEQENNTPQQVDVVAAINVNHQPGGTYNEAVNCGDDIDGGTKLETRVVNLEKYVGEIRRARNEFVGRPVNFDMFSIMIDAISKERDKIHDELDIAQKKLKSAQKQNEQLSEDLERIGSARQSAPDLDEALESQFRDLRQVVRSFTRQCCDLRISTSSLPDNVKSVLAEISGISTELPTATINRRELWRTMTGQLLNDIASTPTLRLEGWREVLVSHIEPLVSTDYRNGIAAQIEPIIQLTIEFAKNLARSRTCCILLTRPFNTSGTVSQPYDGRWMEVIEKSIDHFEDIDFIVTPALAQLTNSAGEEFDTPRFLVQAEVCFGQGPFKSPARPILGPLSNEGRQTEKALSDRRALAVKGPCDAADEAESTDATGANDSGVPDSGSEYEPAEYDDD</sequence>
<proteinExistence type="predicted"/>